<accession>A0A537ITB0</accession>
<evidence type="ECO:0000259" key="1">
    <source>
        <dbReference type="Pfam" id="PF01909"/>
    </source>
</evidence>
<sequence length="73" mass="8258">MREVVDWGAGERRRRRLQAELERIVSALPGLGVRRALLFGSLARGDVRGQSDLDLISIVDTGEPFIERCGRFY</sequence>
<dbReference type="GO" id="GO:0016779">
    <property type="term" value="F:nucleotidyltransferase activity"/>
    <property type="evidence" value="ECO:0007669"/>
    <property type="project" value="InterPro"/>
</dbReference>
<keyword evidence="2" id="KW-0808">Transferase</keyword>
<dbReference type="InterPro" id="IPR002934">
    <property type="entry name" value="Polymerase_NTP_transf_dom"/>
</dbReference>
<evidence type="ECO:0000313" key="3">
    <source>
        <dbReference type="Proteomes" id="UP000318834"/>
    </source>
</evidence>
<dbReference type="EMBL" id="VBAP01000059">
    <property type="protein sequence ID" value="TMI74515.1"/>
    <property type="molecule type" value="Genomic_DNA"/>
</dbReference>
<comment type="caution">
    <text evidence="2">The sequence shown here is derived from an EMBL/GenBank/DDBJ whole genome shotgun (WGS) entry which is preliminary data.</text>
</comment>
<dbReference type="AlphaFoldDB" id="A0A537ITB0"/>
<dbReference type="InterPro" id="IPR043519">
    <property type="entry name" value="NT_sf"/>
</dbReference>
<evidence type="ECO:0000313" key="2">
    <source>
        <dbReference type="EMBL" id="TMI74515.1"/>
    </source>
</evidence>
<dbReference type="Pfam" id="PF01909">
    <property type="entry name" value="NTP_transf_2"/>
    <property type="match status" value="1"/>
</dbReference>
<protein>
    <submittedName>
        <fullName evidence="2">Nucleotidyltransferase domain-containing protein</fullName>
    </submittedName>
</protein>
<dbReference type="SUPFAM" id="SSF81301">
    <property type="entry name" value="Nucleotidyltransferase"/>
    <property type="match status" value="1"/>
</dbReference>
<name>A0A537ITB0_9BACT</name>
<dbReference type="Gene3D" id="3.30.460.10">
    <property type="entry name" value="Beta Polymerase, domain 2"/>
    <property type="match status" value="1"/>
</dbReference>
<reference evidence="2 3" key="1">
    <citation type="journal article" date="2019" name="Nat. Microbiol.">
        <title>Mediterranean grassland soil C-N compound turnover is dependent on rainfall and depth, and is mediated by genomically divergent microorganisms.</title>
        <authorList>
            <person name="Diamond S."/>
            <person name="Andeer P.F."/>
            <person name="Li Z."/>
            <person name="Crits-Christoph A."/>
            <person name="Burstein D."/>
            <person name="Anantharaman K."/>
            <person name="Lane K.R."/>
            <person name="Thomas B.C."/>
            <person name="Pan C."/>
            <person name="Northen T.R."/>
            <person name="Banfield J.F."/>
        </authorList>
    </citation>
    <scope>NUCLEOTIDE SEQUENCE [LARGE SCALE GENOMIC DNA]</scope>
    <source>
        <strain evidence="2">NP_8</strain>
    </source>
</reference>
<feature type="domain" description="Polymerase nucleotidyl transferase" evidence="1">
    <location>
        <begin position="20"/>
        <end position="62"/>
    </location>
</feature>
<gene>
    <name evidence="2" type="ORF">E6H05_08160</name>
</gene>
<dbReference type="Proteomes" id="UP000318834">
    <property type="component" value="Unassembled WGS sequence"/>
</dbReference>
<dbReference type="CDD" id="cd05403">
    <property type="entry name" value="NT_KNTase_like"/>
    <property type="match status" value="1"/>
</dbReference>
<organism evidence="2 3">
    <name type="scientific">Candidatus Segetimicrobium genomatis</name>
    <dbReference type="NCBI Taxonomy" id="2569760"/>
    <lineage>
        <taxon>Bacteria</taxon>
        <taxon>Bacillati</taxon>
        <taxon>Candidatus Sysuimicrobiota</taxon>
        <taxon>Candidatus Sysuimicrobiia</taxon>
        <taxon>Candidatus Sysuimicrobiales</taxon>
        <taxon>Candidatus Segetimicrobiaceae</taxon>
        <taxon>Candidatus Segetimicrobium</taxon>
    </lineage>
</organism>
<proteinExistence type="predicted"/>